<proteinExistence type="inferred from homology"/>
<evidence type="ECO:0000256" key="4">
    <source>
        <dbReference type="ARBA" id="ARBA00023163"/>
    </source>
</evidence>
<dbReference type="SUPFAM" id="SSF53850">
    <property type="entry name" value="Periplasmic binding protein-like II"/>
    <property type="match status" value="1"/>
</dbReference>
<evidence type="ECO:0000313" key="8">
    <source>
        <dbReference type="Proteomes" id="UP001603978"/>
    </source>
</evidence>
<evidence type="ECO:0000256" key="3">
    <source>
        <dbReference type="ARBA" id="ARBA00023125"/>
    </source>
</evidence>
<dbReference type="Pfam" id="PF03466">
    <property type="entry name" value="LysR_substrate"/>
    <property type="match status" value="1"/>
</dbReference>
<evidence type="ECO:0000256" key="2">
    <source>
        <dbReference type="ARBA" id="ARBA00023015"/>
    </source>
</evidence>
<keyword evidence="8" id="KW-1185">Reference proteome</keyword>
<dbReference type="Proteomes" id="UP001603978">
    <property type="component" value="Unassembled WGS sequence"/>
</dbReference>
<feature type="region of interest" description="Disordered" evidence="5">
    <location>
        <begin position="298"/>
        <end position="320"/>
    </location>
</feature>
<dbReference type="InterPro" id="IPR000847">
    <property type="entry name" value="LysR_HTH_N"/>
</dbReference>
<evidence type="ECO:0000313" key="7">
    <source>
        <dbReference type="EMBL" id="MFG1711264.1"/>
    </source>
</evidence>
<dbReference type="Gene3D" id="1.10.10.10">
    <property type="entry name" value="Winged helix-like DNA-binding domain superfamily/Winged helix DNA-binding domain"/>
    <property type="match status" value="1"/>
</dbReference>
<dbReference type="Gene3D" id="3.40.190.10">
    <property type="entry name" value="Periplasmic binding protein-like II"/>
    <property type="match status" value="2"/>
</dbReference>
<keyword evidence="2" id="KW-0805">Transcription regulation</keyword>
<dbReference type="Pfam" id="PF00126">
    <property type="entry name" value="HTH_1"/>
    <property type="match status" value="1"/>
</dbReference>
<evidence type="ECO:0000256" key="1">
    <source>
        <dbReference type="ARBA" id="ARBA00009437"/>
    </source>
</evidence>
<feature type="domain" description="HTH lysR-type" evidence="6">
    <location>
        <begin position="2"/>
        <end position="59"/>
    </location>
</feature>
<dbReference type="InterPro" id="IPR005119">
    <property type="entry name" value="LysR_subst-bd"/>
</dbReference>
<dbReference type="InterPro" id="IPR036388">
    <property type="entry name" value="WH-like_DNA-bd_sf"/>
</dbReference>
<comment type="caution">
    <text evidence="7">The sequence shown here is derived from an EMBL/GenBank/DDBJ whole genome shotgun (WGS) entry which is preliminary data.</text>
</comment>
<keyword evidence="3" id="KW-0238">DNA-binding</keyword>
<dbReference type="RefSeq" id="WP_393177870.1">
    <property type="nucleotide sequence ID" value="NZ_JBICRM010000083.1"/>
</dbReference>
<dbReference type="EMBL" id="JBICRM010000083">
    <property type="protein sequence ID" value="MFG1711264.1"/>
    <property type="molecule type" value="Genomic_DNA"/>
</dbReference>
<comment type="similarity">
    <text evidence="1">Belongs to the LysR transcriptional regulatory family.</text>
</comment>
<dbReference type="PROSITE" id="PS50931">
    <property type="entry name" value="HTH_LYSR"/>
    <property type="match status" value="1"/>
</dbReference>
<dbReference type="InterPro" id="IPR036390">
    <property type="entry name" value="WH_DNA-bd_sf"/>
</dbReference>
<organism evidence="7 8">
    <name type="scientific">Nonomuraea marmarensis</name>
    <dbReference type="NCBI Taxonomy" id="3351344"/>
    <lineage>
        <taxon>Bacteria</taxon>
        <taxon>Bacillati</taxon>
        <taxon>Actinomycetota</taxon>
        <taxon>Actinomycetes</taxon>
        <taxon>Streptosporangiales</taxon>
        <taxon>Streptosporangiaceae</taxon>
        <taxon>Nonomuraea</taxon>
    </lineage>
</organism>
<evidence type="ECO:0000256" key="5">
    <source>
        <dbReference type="SAM" id="MobiDB-lite"/>
    </source>
</evidence>
<reference evidence="7 8" key="1">
    <citation type="submission" date="2024-10" db="EMBL/GenBank/DDBJ databases">
        <authorList>
            <person name="Topkara A.R."/>
            <person name="Saygin H."/>
        </authorList>
    </citation>
    <scope>NUCLEOTIDE SEQUENCE [LARGE SCALE GENOMIC DNA]</scope>
    <source>
        <strain evidence="7 8">M3C6</strain>
    </source>
</reference>
<accession>A0ABW7AZ19</accession>
<dbReference type="SUPFAM" id="SSF46785">
    <property type="entry name" value="Winged helix' DNA-binding domain"/>
    <property type="match status" value="1"/>
</dbReference>
<evidence type="ECO:0000259" key="6">
    <source>
        <dbReference type="PROSITE" id="PS50931"/>
    </source>
</evidence>
<name>A0ABW7AZ19_9ACTN</name>
<sequence length="320" mass="34494">MLDVKRLILLRDLADYGTVTAVADLHQVTPSAVSQQLRALEAETGAELLHREGRTVRLTAAGLALAAECEHVLAALERAGSTVRAVSNEVSGELLVGCFPSGLEEIAAPLAATLSRTYPHLRPRIIESEPDEALTQLKRRELDLAIVYRYHHLGTAIPAGLTSRVLFDEPIALAVPEKMRHAVDRQGVGALRHHPWIITPEPSDCRDVLLHMCHSAGFSPRMDHSYRDLRSAIFLVATGLGATILPMMMCRNPPAGVAILPFPGPGRAVEAVIRTGTDTNPAIIAATACLQQMTTSAAASAENSVPQPDRQFSRPLEIDS</sequence>
<dbReference type="PANTHER" id="PTHR30346">
    <property type="entry name" value="TRANSCRIPTIONAL DUAL REGULATOR HCAR-RELATED"/>
    <property type="match status" value="1"/>
</dbReference>
<protein>
    <submittedName>
        <fullName evidence="7">LysR family transcriptional regulator</fullName>
    </submittedName>
</protein>
<keyword evidence="4" id="KW-0804">Transcription</keyword>
<gene>
    <name evidence="7" type="ORF">ACFLIM_49755</name>
</gene>
<dbReference type="PANTHER" id="PTHR30346:SF29">
    <property type="entry name" value="LYSR SUBSTRATE-BINDING"/>
    <property type="match status" value="1"/>
</dbReference>